<feature type="compositionally biased region" description="Polar residues" evidence="12">
    <location>
        <begin position="148"/>
        <end position="158"/>
    </location>
</feature>
<keyword evidence="8" id="KW-0811">Translocation</keyword>
<dbReference type="InterPro" id="IPR001680">
    <property type="entry name" value="WD40_rpt"/>
</dbReference>
<evidence type="ECO:0000256" key="1">
    <source>
        <dbReference type="ARBA" id="ARBA00004567"/>
    </source>
</evidence>
<evidence type="ECO:0000256" key="4">
    <source>
        <dbReference type="ARBA" id="ARBA00022574"/>
    </source>
</evidence>
<evidence type="ECO:0000256" key="2">
    <source>
        <dbReference type="ARBA" id="ARBA00010102"/>
    </source>
</evidence>
<feature type="region of interest" description="Disordered" evidence="12">
    <location>
        <begin position="73"/>
        <end position="100"/>
    </location>
</feature>
<evidence type="ECO:0000256" key="10">
    <source>
        <dbReference type="ARBA" id="ARBA00023242"/>
    </source>
</evidence>
<keyword evidence="10" id="KW-0539">Nucleus</keyword>
<sequence length="452" mass="49917">MAKIEKVVETNVDERWKTQRLAQKIDAEIQQLKVALSELDTVKPKKMTYTKKANVFFLDKRDVIVTTKKTGAQFSAPYGQPHPGQSQQRQPRQAPVTSIDTEHNDMIYDIQLDYYGKRLATCSSDRTFRVYDVSKAIVSSGDGDDPASKNQQDAQETPQEQLHVLQHVVPLTDDSAAPIHRVAWAHPKFGAVLALAAQDGKVYIYREELVQQGAAGAGNVTEWRLKHVHEFHALAVLSVAWAPYEYGLCLACASADGQVSFLTRMREGWVISSSFRNSEEGMGCTSVSWAPYNSLGSQGAQGPIQRVITGSCNHAVTIWQFITVPQEGANAGATGSSYWEMVNTPLYGHNDWVRDVAWAPNVGIPANLIASGSDDHTVRVWSQDEADGEWESHVVHTFHAPVYRISWSLTGSVLSVAAGDDEVTFWKQFNNHEWAQISSVTDQGAAINSSSN</sequence>
<dbReference type="Proteomes" id="UP000785171">
    <property type="component" value="Unassembled WGS sequence"/>
</dbReference>
<dbReference type="InterPro" id="IPR037363">
    <property type="entry name" value="Sec13/Seh1_fam"/>
</dbReference>
<evidence type="ECO:0000313" key="16">
    <source>
        <dbReference type="EMBL" id="RLN85360.1"/>
    </source>
</evidence>
<dbReference type="GO" id="GO:0005198">
    <property type="term" value="F:structural molecule activity"/>
    <property type="evidence" value="ECO:0007669"/>
    <property type="project" value="InterPro"/>
</dbReference>
<keyword evidence="9" id="KW-0906">Nuclear pore complex</keyword>
<dbReference type="SMART" id="SM00320">
    <property type="entry name" value="WD40"/>
    <property type="match status" value="6"/>
</dbReference>
<comment type="caution">
    <text evidence="16">The sequence shown here is derived from an EMBL/GenBank/DDBJ whole genome shotgun (WGS) entry which is preliminary data.</text>
</comment>
<dbReference type="GO" id="GO:0051028">
    <property type="term" value="P:mRNA transport"/>
    <property type="evidence" value="ECO:0007669"/>
    <property type="project" value="UniProtKB-KW"/>
</dbReference>
<evidence type="ECO:0000313" key="13">
    <source>
        <dbReference type="EMBL" id="KAG2523612.1"/>
    </source>
</evidence>
<evidence type="ECO:0000313" key="18">
    <source>
        <dbReference type="Proteomes" id="UP000285883"/>
    </source>
</evidence>
<dbReference type="Gene3D" id="2.130.10.10">
    <property type="entry name" value="YVTN repeat-like/Quinoprotein amine dehydrogenase"/>
    <property type="match status" value="1"/>
</dbReference>
<name>A0A3R7JZ59_9STRA</name>
<evidence type="ECO:0000256" key="7">
    <source>
        <dbReference type="ARBA" id="ARBA00022927"/>
    </source>
</evidence>
<dbReference type="Pfam" id="PF00400">
    <property type="entry name" value="WD40"/>
    <property type="match status" value="2"/>
</dbReference>
<dbReference type="FunFam" id="2.130.10.10:FF:000655">
    <property type="entry name" value="Protein transport protein SEC13"/>
    <property type="match status" value="1"/>
</dbReference>
<evidence type="ECO:0000256" key="11">
    <source>
        <dbReference type="PROSITE-ProRule" id="PRU00221"/>
    </source>
</evidence>
<keyword evidence="4 11" id="KW-0853">WD repeat</keyword>
<feature type="region of interest" description="Disordered" evidence="12">
    <location>
        <begin position="139"/>
        <end position="158"/>
    </location>
</feature>
<dbReference type="PROSITE" id="PS50082">
    <property type="entry name" value="WD_REPEATS_2"/>
    <property type="match status" value="1"/>
</dbReference>
<comment type="subcellular location">
    <subcellularLocation>
        <location evidence="1">Nucleus</location>
        <location evidence="1">Nuclear pore complex</location>
    </subcellularLocation>
</comment>
<reference evidence="13" key="3">
    <citation type="submission" date="2020-06" db="EMBL/GenBank/DDBJ databases">
        <authorList>
            <person name="Studholme D.J."/>
        </authorList>
    </citation>
    <scope>NUCLEOTIDE SEQUENCE</scope>
    <source>
        <strain evidence="13">NZFS 2646</strain>
        <strain evidence="14">NZFS 3630</strain>
    </source>
</reference>
<comment type="similarity">
    <text evidence="2">Belongs to the WD repeat SEC13 family.</text>
</comment>
<evidence type="ECO:0000313" key="15">
    <source>
        <dbReference type="EMBL" id="RLN20485.1"/>
    </source>
</evidence>
<evidence type="ECO:0000313" key="14">
    <source>
        <dbReference type="EMBL" id="KAG2532884.1"/>
    </source>
</evidence>
<evidence type="ECO:0000256" key="5">
    <source>
        <dbReference type="ARBA" id="ARBA00022737"/>
    </source>
</evidence>
<dbReference type="EMBL" id="JPWV03000134">
    <property type="protein sequence ID" value="KAG2523612.1"/>
    <property type="molecule type" value="Genomic_DNA"/>
</dbReference>
<dbReference type="Proteomes" id="UP000792063">
    <property type="component" value="Unassembled WGS sequence"/>
</dbReference>
<dbReference type="Proteomes" id="UP000285624">
    <property type="component" value="Unassembled WGS sequence"/>
</dbReference>
<dbReference type="EMBL" id="MBDN02000009">
    <property type="protein sequence ID" value="RLN85360.1"/>
    <property type="molecule type" value="Genomic_DNA"/>
</dbReference>
<keyword evidence="17" id="KW-1185">Reference proteome</keyword>
<keyword evidence="3" id="KW-0813">Transport</keyword>
<proteinExistence type="inferred from homology"/>
<keyword evidence="7" id="KW-0653">Protein transport</keyword>
<evidence type="ECO:0000256" key="8">
    <source>
        <dbReference type="ARBA" id="ARBA00023010"/>
    </source>
</evidence>
<organism evidence="16 17">
    <name type="scientific">Phytophthora kernoviae</name>
    <dbReference type="NCBI Taxonomy" id="325452"/>
    <lineage>
        <taxon>Eukaryota</taxon>
        <taxon>Sar</taxon>
        <taxon>Stramenopiles</taxon>
        <taxon>Oomycota</taxon>
        <taxon>Peronosporomycetes</taxon>
        <taxon>Peronosporales</taxon>
        <taxon>Peronosporaceae</taxon>
        <taxon>Phytophthora</taxon>
    </lineage>
</organism>
<reference evidence="13" key="1">
    <citation type="journal article" date="2015" name="Genom Data">
        <title>Genome sequences of six Phytophthora species associated with forests in New Zealand.</title>
        <authorList>
            <person name="Studholme D.J."/>
            <person name="McDougal R.L."/>
            <person name="Sambles C."/>
            <person name="Hansen E."/>
            <person name="Hardy G."/>
            <person name="Grant M."/>
            <person name="Ganley R.J."/>
            <person name="Williams N.M."/>
        </authorList>
    </citation>
    <scope>NUCLEOTIDE SEQUENCE</scope>
    <source>
        <strain evidence="13">NZFS 2646</strain>
        <strain evidence="14">NZFS 3630</strain>
    </source>
</reference>
<dbReference type="GO" id="GO:0090114">
    <property type="term" value="P:COPII-coated vesicle budding"/>
    <property type="evidence" value="ECO:0007669"/>
    <property type="project" value="TreeGrafter"/>
</dbReference>
<keyword evidence="5" id="KW-0677">Repeat</keyword>
<protein>
    <submittedName>
        <fullName evidence="16">Uncharacterized protein</fullName>
    </submittedName>
</protein>
<evidence type="ECO:0000256" key="9">
    <source>
        <dbReference type="ARBA" id="ARBA00023132"/>
    </source>
</evidence>
<dbReference type="PROSITE" id="PS50294">
    <property type="entry name" value="WD_REPEATS_REGION"/>
    <property type="match status" value="1"/>
</dbReference>
<dbReference type="EMBL" id="MAYM02001376">
    <property type="protein sequence ID" value="RLN20485.1"/>
    <property type="molecule type" value="Genomic_DNA"/>
</dbReference>
<evidence type="ECO:0000256" key="6">
    <source>
        <dbReference type="ARBA" id="ARBA00022816"/>
    </source>
</evidence>
<dbReference type="InterPro" id="IPR036322">
    <property type="entry name" value="WD40_repeat_dom_sf"/>
</dbReference>
<dbReference type="EMBL" id="JPWU03000007">
    <property type="protein sequence ID" value="KAG2532884.1"/>
    <property type="molecule type" value="Genomic_DNA"/>
</dbReference>
<evidence type="ECO:0000256" key="12">
    <source>
        <dbReference type="SAM" id="MobiDB-lite"/>
    </source>
</evidence>
<dbReference type="STRING" id="325452.A0A3R7JZ59"/>
<feature type="compositionally biased region" description="Polar residues" evidence="12">
    <location>
        <begin position="83"/>
        <end position="99"/>
    </location>
</feature>
<feature type="repeat" description="WD" evidence="11">
    <location>
        <begin position="346"/>
        <end position="382"/>
    </location>
</feature>
<dbReference type="GO" id="GO:0031080">
    <property type="term" value="C:nuclear pore outer ring"/>
    <property type="evidence" value="ECO:0007669"/>
    <property type="project" value="TreeGrafter"/>
</dbReference>
<evidence type="ECO:0000313" key="17">
    <source>
        <dbReference type="Proteomes" id="UP000285624"/>
    </source>
</evidence>
<dbReference type="SUPFAM" id="SSF50978">
    <property type="entry name" value="WD40 repeat-like"/>
    <property type="match status" value="1"/>
</dbReference>
<reference evidence="17 18" key="2">
    <citation type="submission" date="2018-07" db="EMBL/GenBank/DDBJ databases">
        <title>Genome sequencing of oomycete isolates from Chile give support for New Zealand origin for Phytophthora kernoviae and make available the first Nothophytophthora sp. genome.</title>
        <authorList>
            <person name="Studholme D.J."/>
            <person name="Sanfuentes E."/>
            <person name="Panda P."/>
            <person name="Hill R."/>
            <person name="Sambles C."/>
            <person name="Grant M."/>
            <person name="Williams N.M."/>
            <person name="Mcdougal R.L."/>
        </authorList>
    </citation>
    <scope>NUCLEOTIDE SEQUENCE [LARGE SCALE GENOMIC DNA]</scope>
    <source>
        <strain evidence="15">Chile2</strain>
        <strain evidence="16">Chile4</strain>
    </source>
</reference>
<evidence type="ECO:0000256" key="3">
    <source>
        <dbReference type="ARBA" id="ARBA00022448"/>
    </source>
</evidence>
<accession>A0A3R7JZ59</accession>
<keyword evidence="6" id="KW-0509">mRNA transport</keyword>
<dbReference type="GO" id="GO:0030127">
    <property type="term" value="C:COPII vesicle coat"/>
    <property type="evidence" value="ECO:0007669"/>
    <property type="project" value="TreeGrafter"/>
</dbReference>
<dbReference type="InterPro" id="IPR015943">
    <property type="entry name" value="WD40/YVTN_repeat-like_dom_sf"/>
</dbReference>
<dbReference type="GO" id="GO:0006606">
    <property type="term" value="P:protein import into nucleus"/>
    <property type="evidence" value="ECO:0007669"/>
    <property type="project" value="TreeGrafter"/>
</dbReference>
<dbReference type="AlphaFoldDB" id="A0A3R7JZ59"/>
<dbReference type="PANTHER" id="PTHR11024">
    <property type="entry name" value="NUCLEAR PORE COMPLEX PROTEIN SEC13 / SEH1 FAMILY MEMBER"/>
    <property type="match status" value="1"/>
</dbReference>
<dbReference type="Proteomes" id="UP000285883">
    <property type="component" value="Unassembled WGS sequence"/>
</dbReference>
<gene>
    <name evidence="15" type="ORF">BBI17_005482</name>
    <name evidence="16" type="ORF">BBO99_00000587</name>
    <name evidence="13" type="ORF">JM16_005317</name>
    <name evidence="14" type="ORF">JM18_000938</name>
</gene>
<dbReference type="PANTHER" id="PTHR11024:SF2">
    <property type="entry name" value="PROTEIN SEC13 HOMOLOG"/>
    <property type="match status" value="1"/>
</dbReference>